<dbReference type="Proteomes" id="UP001642360">
    <property type="component" value="Unassembled WGS sequence"/>
</dbReference>
<protein>
    <submittedName>
        <fullName evidence="2">Uncharacterized protein</fullName>
    </submittedName>
</protein>
<evidence type="ECO:0000256" key="1">
    <source>
        <dbReference type="SAM" id="MobiDB-lite"/>
    </source>
</evidence>
<sequence>MVRKLKAKERKRKMDAVYEYNLKKKTKEQMEASNDIITIVDSSDKTRARQEKEKCEKEMKRLLKVLGDAFSSFGVSRGNTSGWTQPLGDIYGSNGHGGPKKLRSSRGGARVTQSMGDVNREIGSTRGGACMLGPLDNARHALGMPGGRCRLGTICDDLGSHNDEISQGAHSNGGMLKEATRDLQQGKRIAEGDSF</sequence>
<keyword evidence="3" id="KW-1185">Reference proteome</keyword>
<organism evidence="2 3">
    <name type="scientific">Ilex paraguariensis</name>
    <name type="common">yerba mate</name>
    <dbReference type="NCBI Taxonomy" id="185542"/>
    <lineage>
        <taxon>Eukaryota</taxon>
        <taxon>Viridiplantae</taxon>
        <taxon>Streptophyta</taxon>
        <taxon>Embryophyta</taxon>
        <taxon>Tracheophyta</taxon>
        <taxon>Spermatophyta</taxon>
        <taxon>Magnoliopsida</taxon>
        <taxon>eudicotyledons</taxon>
        <taxon>Gunneridae</taxon>
        <taxon>Pentapetalae</taxon>
        <taxon>asterids</taxon>
        <taxon>campanulids</taxon>
        <taxon>Aquifoliales</taxon>
        <taxon>Aquifoliaceae</taxon>
        <taxon>Ilex</taxon>
    </lineage>
</organism>
<comment type="caution">
    <text evidence="2">The sequence shown here is derived from an EMBL/GenBank/DDBJ whole genome shotgun (WGS) entry which is preliminary data.</text>
</comment>
<dbReference type="EMBL" id="CAUOFW020006468">
    <property type="protein sequence ID" value="CAK9174842.1"/>
    <property type="molecule type" value="Genomic_DNA"/>
</dbReference>
<reference evidence="2 3" key="1">
    <citation type="submission" date="2024-02" db="EMBL/GenBank/DDBJ databases">
        <authorList>
            <person name="Vignale AGUSTIN F."/>
            <person name="Sosa J E."/>
            <person name="Modenutti C."/>
        </authorList>
    </citation>
    <scope>NUCLEOTIDE SEQUENCE [LARGE SCALE GENOMIC DNA]</scope>
</reference>
<gene>
    <name evidence="2" type="ORF">ILEXP_LOCUS44609</name>
</gene>
<accession>A0ABC8TZB4</accession>
<feature type="region of interest" description="Disordered" evidence="1">
    <location>
        <begin position="91"/>
        <end position="113"/>
    </location>
</feature>
<name>A0ABC8TZB4_9AQUA</name>
<evidence type="ECO:0000313" key="3">
    <source>
        <dbReference type="Proteomes" id="UP001642360"/>
    </source>
</evidence>
<proteinExistence type="predicted"/>
<evidence type="ECO:0000313" key="2">
    <source>
        <dbReference type="EMBL" id="CAK9174842.1"/>
    </source>
</evidence>
<dbReference type="AlphaFoldDB" id="A0ABC8TZB4"/>